<accession>A0AA96EY58</accession>
<dbReference type="InterPro" id="IPR013325">
    <property type="entry name" value="RNA_pol_sigma_r2"/>
</dbReference>
<dbReference type="KEGG" id="fcj:RN605_07635"/>
<dbReference type="EMBL" id="CP134878">
    <property type="protein sequence ID" value="WNM19172.1"/>
    <property type="molecule type" value="Genomic_DNA"/>
</dbReference>
<evidence type="ECO:0000256" key="3">
    <source>
        <dbReference type="ARBA" id="ARBA00023082"/>
    </source>
</evidence>
<dbReference type="Gene3D" id="1.10.1740.10">
    <property type="match status" value="1"/>
</dbReference>
<name>A0AA96F384_9FLAO</name>
<dbReference type="NCBIfam" id="TIGR02937">
    <property type="entry name" value="sigma70-ECF"/>
    <property type="match status" value="1"/>
</dbReference>
<dbReference type="GO" id="GO:0003677">
    <property type="term" value="F:DNA binding"/>
    <property type="evidence" value="ECO:0007669"/>
    <property type="project" value="InterPro"/>
</dbReference>
<gene>
    <name evidence="8" type="ORF">RN605_07635</name>
    <name evidence="7" type="ORF">RN608_00465</name>
</gene>
<dbReference type="GO" id="GO:0016987">
    <property type="term" value="F:sigma factor activity"/>
    <property type="evidence" value="ECO:0007669"/>
    <property type="project" value="UniProtKB-KW"/>
</dbReference>
<reference evidence="8 9" key="1">
    <citation type="submission" date="2023-09" db="EMBL/GenBank/DDBJ databases">
        <title>Flavobacterium sp. a novel bacteria isolate from Pepper rhizosphere.</title>
        <authorList>
            <person name="Peng Y."/>
            <person name="Lee J."/>
        </authorList>
    </citation>
    <scope>NUCLEOTIDE SEQUENCE [LARGE SCALE GENOMIC DNA]</scope>
    <source>
        <strain evidence="7">PMR2A8</strain>
        <strain evidence="8 9">PMTSA4</strain>
    </source>
</reference>
<evidence type="ECO:0000313" key="9">
    <source>
        <dbReference type="Proteomes" id="UP001304515"/>
    </source>
</evidence>
<accession>A0AA96F384</accession>
<evidence type="ECO:0000259" key="6">
    <source>
        <dbReference type="Pfam" id="PF08281"/>
    </source>
</evidence>
<keyword evidence="4" id="KW-0804">Transcription</keyword>
<evidence type="ECO:0000259" key="5">
    <source>
        <dbReference type="Pfam" id="PF04542"/>
    </source>
</evidence>
<dbReference type="Pfam" id="PF04542">
    <property type="entry name" value="Sigma70_r2"/>
    <property type="match status" value="1"/>
</dbReference>
<sequence length="182" mass="21139">MTLEEIINGCKKNNLVHQKALYDIYANQLFNLSLKYCNSFNDAEDNLHDSFLEIYSNISKYKNRGSFEGWMKKITINKAISKFKQTIKNYPIENGIFKVMDEEITLSNLEISLDSLLQFIQELPNQYRLVFNLYELDDYSHSEIAKLLSISEGTSKSNLHKAKAILKNKILEFNQKQVINGI</sequence>
<feature type="domain" description="RNA polymerase sigma-70 region 2" evidence="5">
    <location>
        <begin position="21"/>
        <end position="85"/>
    </location>
</feature>
<dbReference type="PANTHER" id="PTHR43133">
    <property type="entry name" value="RNA POLYMERASE ECF-TYPE SIGMA FACTO"/>
    <property type="match status" value="1"/>
</dbReference>
<dbReference type="RefSeq" id="WP_313323789.1">
    <property type="nucleotide sequence ID" value="NZ_CP134878.1"/>
</dbReference>
<proteinExistence type="inferred from homology"/>
<dbReference type="Gene3D" id="1.10.10.10">
    <property type="entry name" value="Winged helix-like DNA-binding domain superfamily/Winged helix DNA-binding domain"/>
    <property type="match status" value="1"/>
</dbReference>
<keyword evidence="2" id="KW-0805">Transcription regulation</keyword>
<dbReference type="Pfam" id="PF08281">
    <property type="entry name" value="Sigma70_r4_2"/>
    <property type="match status" value="1"/>
</dbReference>
<dbReference type="InterPro" id="IPR013249">
    <property type="entry name" value="RNA_pol_sigma70_r4_t2"/>
</dbReference>
<evidence type="ECO:0000256" key="2">
    <source>
        <dbReference type="ARBA" id="ARBA00023015"/>
    </source>
</evidence>
<dbReference type="CDD" id="cd06171">
    <property type="entry name" value="Sigma70_r4"/>
    <property type="match status" value="1"/>
</dbReference>
<dbReference type="InterPro" id="IPR036388">
    <property type="entry name" value="WH-like_DNA-bd_sf"/>
</dbReference>
<protein>
    <submittedName>
        <fullName evidence="8">RNA polymerase sigma factor</fullName>
    </submittedName>
</protein>
<evidence type="ECO:0000256" key="1">
    <source>
        <dbReference type="ARBA" id="ARBA00010641"/>
    </source>
</evidence>
<evidence type="ECO:0000313" key="8">
    <source>
        <dbReference type="EMBL" id="WNM20561.1"/>
    </source>
</evidence>
<keyword evidence="3" id="KW-0731">Sigma factor</keyword>
<dbReference type="Proteomes" id="UP001304515">
    <property type="component" value="Chromosome"/>
</dbReference>
<dbReference type="InterPro" id="IPR039425">
    <property type="entry name" value="RNA_pol_sigma-70-like"/>
</dbReference>
<comment type="similarity">
    <text evidence="1">Belongs to the sigma-70 factor family. ECF subfamily.</text>
</comment>
<dbReference type="SUPFAM" id="SSF88659">
    <property type="entry name" value="Sigma3 and sigma4 domains of RNA polymerase sigma factors"/>
    <property type="match status" value="1"/>
</dbReference>
<dbReference type="EMBL" id="CP134890">
    <property type="protein sequence ID" value="WNM20561.1"/>
    <property type="molecule type" value="Genomic_DNA"/>
</dbReference>
<dbReference type="InterPro" id="IPR013324">
    <property type="entry name" value="RNA_pol_sigma_r3/r4-like"/>
</dbReference>
<dbReference type="SUPFAM" id="SSF88946">
    <property type="entry name" value="Sigma2 domain of RNA polymerase sigma factors"/>
    <property type="match status" value="1"/>
</dbReference>
<dbReference type="AlphaFoldDB" id="A0AA96F384"/>
<evidence type="ECO:0000313" key="7">
    <source>
        <dbReference type="EMBL" id="WNM19172.1"/>
    </source>
</evidence>
<organism evidence="8 9">
    <name type="scientific">Flavobacterium capsici</name>
    <dbReference type="NCBI Taxonomy" id="3075618"/>
    <lineage>
        <taxon>Bacteria</taxon>
        <taxon>Pseudomonadati</taxon>
        <taxon>Bacteroidota</taxon>
        <taxon>Flavobacteriia</taxon>
        <taxon>Flavobacteriales</taxon>
        <taxon>Flavobacteriaceae</taxon>
        <taxon>Flavobacterium</taxon>
    </lineage>
</organism>
<keyword evidence="9" id="KW-1185">Reference proteome</keyword>
<dbReference type="InterPro" id="IPR007627">
    <property type="entry name" value="RNA_pol_sigma70_r2"/>
</dbReference>
<dbReference type="InterPro" id="IPR014284">
    <property type="entry name" value="RNA_pol_sigma-70_dom"/>
</dbReference>
<dbReference type="GO" id="GO:0006352">
    <property type="term" value="P:DNA-templated transcription initiation"/>
    <property type="evidence" value="ECO:0007669"/>
    <property type="project" value="InterPro"/>
</dbReference>
<dbReference type="PANTHER" id="PTHR43133:SF46">
    <property type="entry name" value="RNA POLYMERASE SIGMA-70 FACTOR ECF SUBFAMILY"/>
    <property type="match status" value="1"/>
</dbReference>
<evidence type="ECO:0000256" key="4">
    <source>
        <dbReference type="ARBA" id="ARBA00023163"/>
    </source>
</evidence>
<feature type="domain" description="RNA polymerase sigma factor 70 region 4 type 2" evidence="6">
    <location>
        <begin position="114"/>
        <end position="164"/>
    </location>
</feature>